<feature type="domain" description="Reverse transcriptase" evidence="3">
    <location>
        <begin position="160"/>
        <end position="410"/>
    </location>
</feature>
<sequence>MNTGADCDWDRYKDWKQKYKKRIRYRSSGSWRKYTTGIECQHQANRVRKVLSNQPKQILGTLRRPDDTFTGSPEEAERLLLETHFPDCKFVQNMEWTEESTNANEENWAIAYRVVTTDKTRWAINTFHPFKSAGPDGVFPALLQWGGETLLALLTIIFRACLAHGYVPRGWREVKVIFIPKPGKCDYSNPRSYRPISLTSFVLKTLERLCEKELRENYLQKLPLHPNQHAYSQGKCTDSALQAVVSVIESAISDKGFCLGTFLDIEGAFDKTKFIKIKEALQRHGVCTTLRNWIGNMLQGRILLLVEGESQKAIVAKGCPQGGVISPLLWNMVVNDLITALNDHRYYTVGYADAEVCNNNNNVTLQWIKGHSGSRGNDAADEMARRGSEMAAIGPEPIVPLPTAWPTSVIRQHTKELHNKYWMEVRQLKAAVPFAVCGAGQQLEVRGRRVRGRLYPWGVVEVENPDHCDFIKLRTMLITHMQDLQEVTQEVHYENYRSERLARNGQIPKRHTSNESGLSESDTGLTNGSNEDSTERERALREKEAELRRMQEMLEQMQRQMQLQAAANSTSA</sequence>
<dbReference type="InterPro" id="IPR000477">
    <property type="entry name" value="RT_dom"/>
</dbReference>
<feature type="compositionally biased region" description="Polar residues" evidence="2">
    <location>
        <begin position="514"/>
        <end position="531"/>
    </location>
</feature>
<dbReference type="Proteomes" id="UP001153954">
    <property type="component" value="Unassembled WGS sequence"/>
</dbReference>
<dbReference type="GO" id="GO:0004523">
    <property type="term" value="F:RNA-DNA hybrid ribonuclease activity"/>
    <property type="evidence" value="ECO:0007669"/>
    <property type="project" value="InterPro"/>
</dbReference>
<comment type="similarity">
    <text evidence="1">Belongs to the TRAFAC class TrmE-Era-EngA-EngB-Septin-like GTPase superfamily. Septin GTPase family.</text>
</comment>
<dbReference type="Pfam" id="PF00078">
    <property type="entry name" value="RVT_1"/>
    <property type="match status" value="1"/>
</dbReference>
<protein>
    <recommendedName>
        <fullName evidence="7">Reverse transcriptase domain-containing protein</fullName>
    </recommendedName>
</protein>
<dbReference type="InterPro" id="IPR036397">
    <property type="entry name" value="RNaseH_sf"/>
</dbReference>
<gene>
    <name evidence="5" type="ORF">EEDITHA_LOCUS9517</name>
</gene>
<dbReference type="PROSITE" id="PS51719">
    <property type="entry name" value="G_SEPTIN"/>
    <property type="match status" value="1"/>
</dbReference>
<dbReference type="GO" id="GO:0003676">
    <property type="term" value="F:nucleic acid binding"/>
    <property type="evidence" value="ECO:0007669"/>
    <property type="project" value="InterPro"/>
</dbReference>
<dbReference type="SUPFAM" id="SSF56672">
    <property type="entry name" value="DNA/RNA polymerases"/>
    <property type="match status" value="1"/>
</dbReference>
<dbReference type="Gene3D" id="3.40.50.300">
    <property type="entry name" value="P-loop containing nucleotide triphosphate hydrolases"/>
    <property type="match status" value="1"/>
</dbReference>
<evidence type="ECO:0000256" key="2">
    <source>
        <dbReference type="SAM" id="MobiDB-lite"/>
    </source>
</evidence>
<feature type="compositionally biased region" description="Basic and acidic residues" evidence="2">
    <location>
        <begin position="533"/>
        <end position="545"/>
    </location>
</feature>
<keyword evidence="1" id="KW-0342">GTP-binding</keyword>
<dbReference type="GO" id="GO:0042575">
    <property type="term" value="C:DNA polymerase complex"/>
    <property type="evidence" value="ECO:0007669"/>
    <property type="project" value="UniProtKB-ARBA"/>
</dbReference>
<dbReference type="CDD" id="cd01650">
    <property type="entry name" value="RT_nLTR_like"/>
    <property type="match status" value="1"/>
</dbReference>
<dbReference type="InterPro" id="IPR027417">
    <property type="entry name" value="P-loop_NTPase"/>
</dbReference>
<name>A0AAU9U322_EUPED</name>
<evidence type="ECO:0000313" key="5">
    <source>
        <dbReference type="EMBL" id="CAH2093901.1"/>
    </source>
</evidence>
<dbReference type="Gene3D" id="3.30.420.10">
    <property type="entry name" value="Ribonuclease H-like superfamily/Ribonuclease H"/>
    <property type="match status" value="1"/>
</dbReference>
<keyword evidence="1" id="KW-0547">Nucleotide-binding</keyword>
<evidence type="ECO:0000313" key="6">
    <source>
        <dbReference type="Proteomes" id="UP001153954"/>
    </source>
</evidence>
<organism evidence="5 6">
    <name type="scientific">Euphydryas editha</name>
    <name type="common">Edith's checkerspot</name>
    <dbReference type="NCBI Taxonomy" id="104508"/>
    <lineage>
        <taxon>Eukaryota</taxon>
        <taxon>Metazoa</taxon>
        <taxon>Ecdysozoa</taxon>
        <taxon>Arthropoda</taxon>
        <taxon>Hexapoda</taxon>
        <taxon>Insecta</taxon>
        <taxon>Pterygota</taxon>
        <taxon>Neoptera</taxon>
        <taxon>Endopterygota</taxon>
        <taxon>Lepidoptera</taxon>
        <taxon>Glossata</taxon>
        <taxon>Ditrysia</taxon>
        <taxon>Papilionoidea</taxon>
        <taxon>Nymphalidae</taxon>
        <taxon>Nymphalinae</taxon>
        <taxon>Euphydryas</taxon>
    </lineage>
</organism>
<dbReference type="EMBL" id="CAKOGL010000013">
    <property type="protein sequence ID" value="CAH2093901.1"/>
    <property type="molecule type" value="Genomic_DNA"/>
</dbReference>
<dbReference type="InterPro" id="IPR012337">
    <property type="entry name" value="RNaseH-like_sf"/>
</dbReference>
<dbReference type="AlphaFoldDB" id="A0AAU9U322"/>
<evidence type="ECO:0000256" key="1">
    <source>
        <dbReference type="RuleBase" id="RU004560"/>
    </source>
</evidence>
<accession>A0AAU9U322</accession>
<reference evidence="5" key="1">
    <citation type="submission" date="2022-03" db="EMBL/GenBank/DDBJ databases">
        <authorList>
            <person name="Tunstrom K."/>
        </authorList>
    </citation>
    <scope>NUCLEOTIDE SEQUENCE</scope>
</reference>
<keyword evidence="6" id="KW-1185">Reference proteome</keyword>
<dbReference type="Pfam" id="PF00075">
    <property type="entry name" value="RNase_H"/>
    <property type="match status" value="1"/>
</dbReference>
<feature type="region of interest" description="Disordered" evidence="2">
    <location>
        <begin position="502"/>
        <end position="545"/>
    </location>
</feature>
<evidence type="ECO:0008006" key="7">
    <source>
        <dbReference type="Google" id="ProtNLM"/>
    </source>
</evidence>
<feature type="domain" description="Septin-type G" evidence="4">
    <location>
        <begin position="428"/>
        <end position="503"/>
    </location>
</feature>
<comment type="caution">
    <text evidence="5">The sequence shown here is derived from an EMBL/GenBank/DDBJ whole genome shotgun (WGS) entry which is preliminary data.</text>
</comment>
<evidence type="ECO:0000259" key="4">
    <source>
        <dbReference type="PROSITE" id="PS51719"/>
    </source>
</evidence>
<evidence type="ECO:0000259" key="3">
    <source>
        <dbReference type="PROSITE" id="PS50878"/>
    </source>
</evidence>
<dbReference type="GO" id="GO:0071897">
    <property type="term" value="P:DNA biosynthetic process"/>
    <property type="evidence" value="ECO:0007669"/>
    <property type="project" value="UniProtKB-ARBA"/>
</dbReference>
<dbReference type="InterPro" id="IPR043502">
    <property type="entry name" value="DNA/RNA_pol_sf"/>
</dbReference>
<dbReference type="PROSITE" id="PS50878">
    <property type="entry name" value="RT_POL"/>
    <property type="match status" value="1"/>
</dbReference>
<dbReference type="InterPro" id="IPR030379">
    <property type="entry name" value="G_SEPTIN_dom"/>
</dbReference>
<dbReference type="SUPFAM" id="SSF53098">
    <property type="entry name" value="Ribonuclease H-like"/>
    <property type="match status" value="1"/>
</dbReference>
<dbReference type="GO" id="GO:0005525">
    <property type="term" value="F:GTP binding"/>
    <property type="evidence" value="ECO:0007669"/>
    <property type="project" value="UniProtKB-KW"/>
</dbReference>
<dbReference type="PANTHER" id="PTHR19446">
    <property type="entry name" value="REVERSE TRANSCRIPTASES"/>
    <property type="match status" value="1"/>
</dbReference>
<dbReference type="Pfam" id="PF00735">
    <property type="entry name" value="Septin"/>
    <property type="match status" value="1"/>
</dbReference>
<proteinExistence type="inferred from homology"/>
<dbReference type="InterPro" id="IPR002156">
    <property type="entry name" value="RNaseH_domain"/>
</dbReference>